<name>A0ABV8RB85_9FLAO</name>
<evidence type="ECO:0000313" key="3">
    <source>
        <dbReference type="Proteomes" id="UP001595826"/>
    </source>
</evidence>
<gene>
    <name evidence="2" type="ORF">ACFOWD_09120</name>
</gene>
<feature type="coiled-coil region" evidence="1">
    <location>
        <begin position="13"/>
        <end position="40"/>
    </location>
</feature>
<keyword evidence="3" id="KW-1185">Reference proteome</keyword>
<keyword evidence="1" id="KW-0175">Coiled coil</keyword>
<comment type="caution">
    <text evidence="2">The sequence shown here is derived from an EMBL/GenBank/DDBJ whole genome shotgun (WGS) entry which is preliminary data.</text>
</comment>
<dbReference type="Proteomes" id="UP001595826">
    <property type="component" value="Unassembled WGS sequence"/>
</dbReference>
<proteinExistence type="predicted"/>
<dbReference type="EMBL" id="JBHSCY010000002">
    <property type="protein sequence ID" value="MFC4269062.1"/>
    <property type="molecule type" value="Genomic_DNA"/>
</dbReference>
<protein>
    <submittedName>
        <fullName evidence="2">Uncharacterized protein</fullName>
    </submittedName>
</protein>
<accession>A0ABV8RB85</accession>
<sequence length="64" mass="7416">MGIFWDLIQQSEIQEQSKKAKNLEERVLILEKELSETKTVLKKTLMALENYLEKDIDGDGKTGF</sequence>
<reference evidence="3" key="1">
    <citation type="journal article" date="2019" name="Int. J. Syst. Evol. Microbiol.">
        <title>The Global Catalogue of Microorganisms (GCM) 10K type strain sequencing project: providing services to taxonomists for standard genome sequencing and annotation.</title>
        <authorList>
            <consortium name="The Broad Institute Genomics Platform"/>
            <consortium name="The Broad Institute Genome Sequencing Center for Infectious Disease"/>
            <person name="Wu L."/>
            <person name="Ma J."/>
        </authorList>
    </citation>
    <scope>NUCLEOTIDE SEQUENCE [LARGE SCALE GENOMIC DNA]</scope>
    <source>
        <strain evidence="3">CECT 8655</strain>
    </source>
</reference>
<evidence type="ECO:0000256" key="1">
    <source>
        <dbReference type="SAM" id="Coils"/>
    </source>
</evidence>
<evidence type="ECO:0000313" key="2">
    <source>
        <dbReference type="EMBL" id="MFC4269062.1"/>
    </source>
</evidence>
<dbReference type="RefSeq" id="WP_377409960.1">
    <property type="nucleotide sequence ID" value="NZ_JBHSCY010000002.1"/>
</dbReference>
<organism evidence="2 3">
    <name type="scientific">Polaribacter marinivivus</name>
    <dbReference type="NCBI Taxonomy" id="1524260"/>
    <lineage>
        <taxon>Bacteria</taxon>
        <taxon>Pseudomonadati</taxon>
        <taxon>Bacteroidota</taxon>
        <taxon>Flavobacteriia</taxon>
        <taxon>Flavobacteriales</taxon>
        <taxon>Flavobacteriaceae</taxon>
    </lineage>
</organism>